<dbReference type="KEGG" id="hdn:Hden_1309"/>
<dbReference type="AlphaFoldDB" id="D8JWK8"/>
<name>D8JWK8_HYPDA</name>
<evidence type="ECO:0000313" key="2">
    <source>
        <dbReference type="Proteomes" id="UP000002033"/>
    </source>
</evidence>
<sequence length="127" mass="13656" precursor="true">MQRSASPLFLGTALAVIAGWSISAFSDAPARVKGYFCGAKSEQVAYMQRLAAGDSEEIAANTVNKSAGKQTCAYFLPADAIPVKDQVVMSGGLVFKVQSFVFLPEKVERWTGTYFGSMHSKSKYGDI</sequence>
<reference evidence="2" key="1">
    <citation type="journal article" date="2011" name="J. Bacteriol.">
        <title>Genome sequences of eight morphologically diverse alphaproteobacteria.</title>
        <authorList>
            <consortium name="US DOE Joint Genome Institute"/>
            <person name="Brown P.J."/>
            <person name="Kysela D.T."/>
            <person name="Buechlein A."/>
            <person name="Hemmerich C."/>
            <person name="Brun Y.V."/>
        </authorList>
    </citation>
    <scope>NUCLEOTIDE SEQUENCE [LARGE SCALE GENOMIC DNA]</scope>
    <source>
        <strain evidence="2">ATCC 51888 / DSM 1869 / NCIB 11706 / TK 0415</strain>
    </source>
</reference>
<keyword evidence="2" id="KW-1185">Reference proteome</keyword>
<dbReference type="HOGENOM" id="CLU_149258_0_0_5"/>
<dbReference type="EMBL" id="CP002083">
    <property type="protein sequence ID" value="ADJ23121.1"/>
    <property type="molecule type" value="Genomic_DNA"/>
</dbReference>
<gene>
    <name evidence="1" type="ordered locus">Hden_1309</name>
</gene>
<dbReference type="RefSeq" id="WP_013215336.1">
    <property type="nucleotide sequence ID" value="NC_014313.1"/>
</dbReference>
<dbReference type="Proteomes" id="UP000002033">
    <property type="component" value="Chromosome"/>
</dbReference>
<accession>D8JWK8</accession>
<protein>
    <submittedName>
        <fullName evidence="1">Uncharacterized protein</fullName>
    </submittedName>
</protein>
<proteinExistence type="predicted"/>
<organism evidence="1 2">
    <name type="scientific">Hyphomicrobium denitrificans (strain ATCC 51888 / DSM 1869 / NCIMB 11706 / TK 0415)</name>
    <dbReference type="NCBI Taxonomy" id="582899"/>
    <lineage>
        <taxon>Bacteria</taxon>
        <taxon>Pseudomonadati</taxon>
        <taxon>Pseudomonadota</taxon>
        <taxon>Alphaproteobacteria</taxon>
        <taxon>Hyphomicrobiales</taxon>
        <taxon>Hyphomicrobiaceae</taxon>
        <taxon>Hyphomicrobium</taxon>
    </lineage>
</organism>
<evidence type="ECO:0000313" key="1">
    <source>
        <dbReference type="EMBL" id="ADJ23121.1"/>
    </source>
</evidence>